<accession>A0A3G5A4E9</accession>
<sequence length="696" mass="81772">MSDDIDCLLIKYFSKDQVKAFKKSKLYQKYVKIFKLMLDKNNARQVGDMERIFEMLGYYSKIDAMFDIHEYFRMFLFRFFRNVFYEESYFHIVIYCQKSWGFGDVMFGVKNKFIADKFYPEDSIFLVVRTAADGKLIRDSLVKEEKAAQIYTLEQYITLCKQSEKMSSCHKQIYVGAVGANMKRFNDIPGKKIVVFLDEYNGWRIGIDENAPIQSQLGEKKEIFRYCDSKFESMESKFEIRSKYIINQSQIWKDVFITINRDPGFVIIDYVSEKGHDEKFICSLRGKRILRDLYVTIYLDITKIITNGLFLRVAEFSLEVNLYFLKFISMGRGREFCHEERRYIFNPNYEILVIMKRLDGGVDDVDDLVPEGDRHRSRELKTVGDICLAKMRNQLEVCSCRECIGAEHNLSSLISKSACHIKDEKWVYDDLILAIVGSAGIGLNQKKYPCMGIHLGIKLPDRVYDKKLISYLKFLPTTKFYFAYNSDSAENNYSYLIKFIETICLSRWDPDRWIDIMIISRDCYLVPDNTIEYEDIILHEYQKIKLRIFINESISHDDMIYMMAISQELIFVSGDQSFAEVIALYQLGIVKILFYQVQSWKMDLVKEYRNLVCHILKDKAPILLKFVDLVFSKTATSTTLINLIKEEKVVLIHQSGILYKKIIEIFNLEDGLVSLINSINMRLFFCKHPLGDLFFL</sequence>
<evidence type="ECO:0000313" key="1">
    <source>
        <dbReference type="EMBL" id="AYV80703.1"/>
    </source>
</evidence>
<reference evidence="1" key="1">
    <citation type="submission" date="2018-10" db="EMBL/GenBank/DDBJ databases">
        <title>Hidden diversity of soil giant viruses.</title>
        <authorList>
            <person name="Schulz F."/>
            <person name="Alteio L."/>
            <person name="Goudeau D."/>
            <person name="Ryan E.M."/>
            <person name="Malmstrom R.R."/>
            <person name="Blanchard J."/>
            <person name="Woyke T."/>
        </authorList>
    </citation>
    <scope>NUCLEOTIDE SEQUENCE</scope>
    <source>
        <strain evidence="1">HAV1</strain>
    </source>
</reference>
<protein>
    <submittedName>
        <fullName evidence="1">Putative ORFan</fullName>
    </submittedName>
</protein>
<dbReference type="EMBL" id="MK072247">
    <property type="protein sequence ID" value="AYV80703.1"/>
    <property type="molecule type" value="Genomic_DNA"/>
</dbReference>
<name>A0A3G5A4E9_9VIRU</name>
<gene>
    <name evidence="1" type="ORF">Harvfovirus5_7</name>
</gene>
<proteinExistence type="predicted"/>
<organism evidence="1">
    <name type="scientific">Harvfovirus sp</name>
    <dbReference type="NCBI Taxonomy" id="2487768"/>
    <lineage>
        <taxon>Viruses</taxon>
        <taxon>Varidnaviria</taxon>
        <taxon>Bamfordvirae</taxon>
        <taxon>Nucleocytoviricota</taxon>
        <taxon>Megaviricetes</taxon>
        <taxon>Imitervirales</taxon>
        <taxon>Mimiviridae</taxon>
        <taxon>Klosneuvirinae</taxon>
    </lineage>
</organism>